<dbReference type="SUPFAM" id="SSF53335">
    <property type="entry name" value="S-adenosyl-L-methionine-dependent methyltransferases"/>
    <property type="match status" value="1"/>
</dbReference>
<dbReference type="InterPro" id="IPR050750">
    <property type="entry name" value="C5-MTase"/>
</dbReference>
<evidence type="ECO:0000256" key="1">
    <source>
        <dbReference type="ARBA" id="ARBA00022603"/>
    </source>
</evidence>
<dbReference type="GO" id="GO:0032259">
    <property type="term" value="P:methylation"/>
    <property type="evidence" value="ECO:0007669"/>
    <property type="project" value="UniProtKB-KW"/>
</dbReference>
<evidence type="ECO:0000256" key="5">
    <source>
        <dbReference type="ARBA" id="ARBA00039681"/>
    </source>
</evidence>
<organism evidence="9">
    <name type="scientific">Ceriodaphnia reticulata</name>
    <dbReference type="NCBI Taxonomy" id="302197"/>
    <lineage>
        <taxon>Eukaryota</taxon>
        <taxon>Metazoa</taxon>
        <taxon>Ecdysozoa</taxon>
        <taxon>Arthropoda</taxon>
        <taxon>Crustacea</taxon>
        <taxon>Branchiopoda</taxon>
        <taxon>Diplostraca</taxon>
        <taxon>Cladocera</taxon>
        <taxon>Anomopoda</taxon>
        <taxon>Daphniidae</taxon>
        <taxon>Ceriodaphnia</taxon>
    </lineage>
</organism>
<protein>
    <recommendedName>
        <fullName evidence="5">tRNA (cytosine(38)-C(5))-methyltransferase</fullName>
        <ecNumber evidence="4">2.1.1.204</ecNumber>
    </recommendedName>
    <alternativeName>
        <fullName evidence="6">DNA (cytosine-5)-methyltransferase-like protein 2</fullName>
    </alternativeName>
</protein>
<dbReference type="NCBIfam" id="TIGR00675">
    <property type="entry name" value="dcm"/>
    <property type="match status" value="1"/>
</dbReference>
<evidence type="ECO:0000313" key="9">
    <source>
        <dbReference type="EMBL" id="SVE73083.1"/>
    </source>
</evidence>
<keyword evidence="2 7" id="KW-0808">Transferase</keyword>
<gene>
    <name evidence="9" type="primary">EOG090X0A4V</name>
</gene>
<evidence type="ECO:0000256" key="8">
    <source>
        <dbReference type="RuleBase" id="RU000416"/>
    </source>
</evidence>
<keyword evidence="3 7" id="KW-0949">S-adenosyl-L-methionine</keyword>
<keyword evidence="1 7" id="KW-0489">Methyltransferase</keyword>
<dbReference type="AlphaFoldDB" id="A0A4Y7M074"/>
<dbReference type="Pfam" id="PF00145">
    <property type="entry name" value="DNA_methylase"/>
    <property type="match status" value="1"/>
</dbReference>
<feature type="active site" evidence="7">
    <location>
        <position position="81"/>
    </location>
</feature>
<dbReference type="PANTHER" id="PTHR46098:SF1">
    <property type="entry name" value="TRNA (CYTOSINE(38)-C(5))-METHYLTRANSFERASE"/>
    <property type="match status" value="1"/>
</dbReference>
<dbReference type="Gene3D" id="3.90.120.10">
    <property type="entry name" value="DNA Methylase, subunit A, domain 2"/>
    <property type="match status" value="1"/>
</dbReference>
<sequence length="342" mass="38973">MEGNKLRILELYSGIGGMHYAADLADVGAEVVFSVDINTAANEVYQHNFPQTNQQSRNIESLTAKEINKLKPDIIMMSPPCQPFTRVGLKLDVQDNRCSSFLHLLEVLPNLETVSLVLMENVVGFETSEMRNAFTKTLKNCAFYFREFILSPETISIPNSRKRYYLLARKLADFPFGSENVLITNFSNTGSSLQTSLKGKTLEPYLQENLTDEELARYLLSDKILSKYWRILDVRQKSDASSCCFTKAYTHYAEGTGSVLQHNSNESFHERFAKFKNDEKVEKLKPLKLRYFTPREVANLMGFPDQHFNFPETTSLKTCYRLLGNSLNVLVVSSLLRILLGK</sequence>
<dbReference type="EC" id="2.1.1.204" evidence="4"/>
<dbReference type="GO" id="GO:0005634">
    <property type="term" value="C:nucleus"/>
    <property type="evidence" value="ECO:0007669"/>
    <property type="project" value="TreeGrafter"/>
</dbReference>
<evidence type="ECO:0000256" key="3">
    <source>
        <dbReference type="ARBA" id="ARBA00022691"/>
    </source>
</evidence>
<reference evidence="9" key="1">
    <citation type="submission" date="2018-08" db="EMBL/GenBank/DDBJ databases">
        <authorList>
            <person name="Cornetti L."/>
        </authorList>
    </citation>
    <scope>NUCLEOTIDE SEQUENCE</scope>
    <source>
        <strain evidence="9">OM-SAIQ-clone2</strain>
    </source>
</reference>
<accession>A0A4Y7M074</accession>
<evidence type="ECO:0000256" key="6">
    <source>
        <dbReference type="ARBA" id="ARBA00042810"/>
    </source>
</evidence>
<dbReference type="PROSITE" id="PS51679">
    <property type="entry name" value="SAM_MT_C5"/>
    <property type="match status" value="1"/>
</dbReference>
<name>A0A4Y7M074_9CRUS</name>
<dbReference type="InterPro" id="IPR001525">
    <property type="entry name" value="C5_MeTfrase"/>
</dbReference>
<evidence type="ECO:0000256" key="4">
    <source>
        <dbReference type="ARBA" id="ARBA00039081"/>
    </source>
</evidence>
<evidence type="ECO:0000256" key="7">
    <source>
        <dbReference type="PROSITE-ProRule" id="PRU01016"/>
    </source>
</evidence>
<dbReference type="PRINTS" id="PR00105">
    <property type="entry name" value="C5METTRFRASE"/>
</dbReference>
<comment type="similarity">
    <text evidence="7 8">Belongs to the class I-like SAM-binding methyltransferase superfamily. C5-methyltransferase family.</text>
</comment>
<evidence type="ECO:0000256" key="2">
    <source>
        <dbReference type="ARBA" id="ARBA00022679"/>
    </source>
</evidence>
<proteinExistence type="evidence at transcript level"/>
<dbReference type="EMBL" id="LR003464">
    <property type="protein sequence ID" value="SVE73083.1"/>
    <property type="molecule type" value="mRNA"/>
</dbReference>
<dbReference type="Gene3D" id="3.40.50.150">
    <property type="entry name" value="Vaccinia Virus protein VP39"/>
    <property type="match status" value="1"/>
</dbReference>
<dbReference type="InterPro" id="IPR029063">
    <property type="entry name" value="SAM-dependent_MTases_sf"/>
</dbReference>
<dbReference type="GO" id="GO:0008168">
    <property type="term" value="F:methyltransferase activity"/>
    <property type="evidence" value="ECO:0007669"/>
    <property type="project" value="UniProtKB-KW"/>
</dbReference>
<dbReference type="PROSITE" id="PS00095">
    <property type="entry name" value="C5_MTASE_2"/>
    <property type="match status" value="1"/>
</dbReference>
<dbReference type="InterPro" id="IPR031303">
    <property type="entry name" value="C5_meth_CS"/>
</dbReference>
<dbReference type="PANTHER" id="PTHR46098">
    <property type="entry name" value="TRNA (CYTOSINE(38)-C(5))-METHYLTRANSFERASE"/>
    <property type="match status" value="1"/>
</dbReference>